<dbReference type="InterPro" id="IPR001173">
    <property type="entry name" value="Glyco_trans_2-like"/>
</dbReference>
<organism evidence="11 12">
    <name type="scientific">Curtobacterium pusillum</name>
    <dbReference type="NCBI Taxonomy" id="69373"/>
    <lineage>
        <taxon>Bacteria</taxon>
        <taxon>Bacillati</taxon>
        <taxon>Actinomycetota</taxon>
        <taxon>Actinomycetes</taxon>
        <taxon>Micrococcales</taxon>
        <taxon>Microbacteriaceae</taxon>
        <taxon>Curtobacterium</taxon>
    </lineage>
</organism>
<evidence type="ECO:0000256" key="6">
    <source>
        <dbReference type="ARBA" id="ARBA00037281"/>
    </source>
</evidence>
<evidence type="ECO:0000259" key="10">
    <source>
        <dbReference type="Pfam" id="PF00535"/>
    </source>
</evidence>
<accession>A0ABX2MAS4</accession>
<evidence type="ECO:0000256" key="1">
    <source>
        <dbReference type="ARBA" id="ARBA00004236"/>
    </source>
</evidence>
<comment type="function">
    <text evidence="6">Catalyzes the glycosylation of 4,4'-diaponeurosporenoate, i.e. the esterification of glucose at the C1'' position with the carboxyl group of 4,4'-diaponeurosporenic acid, to form glycosyl-4,4'-diaponeurosporenoate. This is a step in the biosynthesis of staphyloxanthin, an orange pigment present in most staphylococci strains.</text>
</comment>
<comment type="caution">
    <text evidence="11">The sequence shown here is derived from an EMBL/GenBank/DDBJ whole genome shotgun (WGS) entry which is preliminary data.</text>
</comment>
<gene>
    <name evidence="11" type="ORF">HP507_12145</name>
</gene>
<protein>
    <recommendedName>
        <fullName evidence="9">4,4'-diaponeurosporenoate glycosyltransferase</fullName>
    </recommendedName>
</protein>
<evidence type="ECO:0000313" key="12">
    <source>
        <dbReference type="Proteomes" id="UP000573001"/>
    </source>
</evidence>
<keyword evidence="2" id="KW-1003">Cell membrane</keyword>
<keyword evidence="4" id="KW-0808">Transferase</keyword>
<dbReference type="PANTHER" id="PTHR43646">
    <property type="entry name" value="GLYCOSYLTRANSFERASE"/>
    <property type="match status" value="1"/>
</dbReference>
<evidence type="ECO:0000256" key="3">
    <source>
        <dbReference type="ARBA" id="ARBA00022676"/>
    </source>
</evidence>
<sequence length="288" mass="32195">MNELGTEMTEAREKRYAMNIALLMPAYNPGSYLEAALNSAVAQLTVVDRIIVQDAGSSDGSREVYARADERVQVAIEADGGQADALNKALARTDADWVGWLNADDVLYEASLARIREAILRNPDANVIVGGWATIDDRGSEIQRRKAHQPTVHSLLRGLSMPFSGSLFIRADHLRRIGAFRAQFHYCMDYDLYVRLWDDVETRTVTVDGVLGALRIVPGTKTSEHPWRFVKEAMRIRKAHASGIWRGLEAVLGVFIHSVLVASTRVRGSDIYRQARTRLLSVRGYVER</sequence>
<evidence type="ECO:0000256" key="9">
    <source>
        <dbReference type="ARBA" id="ARBA00040345"/>
    </source>
</evidence>
<evidence type="ECO:0000256" key="4">
    <source>
        <dbReference type="ARBA" id="ARBA00022679"/>
    </source>
</evidence>
<proteinExistence type="inferred from homology"/>
<reference evidence="11 12" key="1">
    <citation type="submission" date="2020-05" db="EMBL/GenBank/DDBJ databases">
        <title>Genome Sequencing of Type Strains.</title>
        <authorList>
            <person name="Lemaire J.F."/>
            <person name="Inderbitzin P."/>
            <person name="Gregorio O.A."/>
            <person name="Collins S.B."/>
            <person name="Wespe N."/>
            <person name="Knight-Connoni V."/>
        </authorList>
    </citation>
    <scope>NUCLEOTIDE SEQUENCE [LARGE SCALE GENOMIC DNA]</scope>
    <source>
        <strain evidence="11 12">ATCC 19096</strain>
    </source>
</reference>
<dbReference type="PANTHER" id="PTHR43646:SF2">
    <property type="entry name" value="GLYCOSYLTRANSFERASE 2-LIKE DOMAIN-CONTAINING PROTEIN"/>
    <property type="match status" value="1"/>
</dbReference>
<evidence type="ECO:0000256" key="7">
    <source>
        <dbReference type="ARBA" id="ARBA00037904"/>
    </source>
</evidence>
<dbReference type="Pfam" id="PF00535">
    <property type="entry name" value="Glycos_transf_2"/>
    <property type="match status" value="1"/>
</dbReference>
<evidence type="ECO:0000256" key="5">
    <source>
        <dbReference type="ARBA" id="ARBA00023136"/>
    </source>
</evidence>
<dbReference type="Proteomes" id="UP000573001">
    <property type="component" value="Unassembled WGS sequence"/>
</dbReference>
<dbReference type="Gene3D" id="3.90.550.10">
    <property type="entry name" value="Spore Coat Polysaccharide Biosynthesis Protein SpsA, Chain A"/>
    <property type="match status" value="1"/>
</dbReference>
<evidence type="ECO:0000256" key="8">
    <source>
        <dbReference type="ARBA" id="ARBA00038120"/>
    </source>
</evidence>
<dbReference type="InterPro" id="IPR029044">
    <property type="entry name" value="Nucleotide-diphossugar_trans"/>
</dbReference>
<keyword evidence="3" id="KW-0328">Glycosyltransferase</keyword>
<comment type="pathway">
    <text evidence="7">Carotenoid biosynthesis; staphyloxanthin biosynthesis; staphyloxanthin from farnesyl diphosphate: step 4/5.</text>
</comment>
<keyword evidence="12" id="KW-1185">Reference proteome</keyword>
<evidence type="ECO:0000313" key="11">
    <source>
        <dbReference type="EMBL" id="NUU14578.1"/>
    </source>
</evidence>
<name>A0ABX2MAS4_9MICO</name>
<comment type="similarity">
    <text evidence="8">Belongs to the glycosyltransferase 2 family. CrtQ subfamily.</text>
</comment>
<comment type="subcellular location">
    <subcellularLocation>
        <location evidence="1">Cell membrane</location>
    </subcellularLocation>
</comment>
<dbReference type="SUPFAM" id="SSF53448">
    <property type="entry name" value="Nucleotide-diphospho-sugar transferases"/>
    <property type="match status" value="1"/>
</dbReference>
<keyword evidence="5" id="KW-0472">Membrane</keyword>
<dbReference type="RefSeq" id="WP_175352051.1">
    <property type="nucleotide sequence ID" value="NZ_BAAAWQ010000001.1"/>
</dbReference>
<feature type="domain" description="Glycosyltransferase 2-like" evidence="10">
    <location>
        <begin position="23"/>
        <end position="153"/>
    </location>
</feature>
<evidence type="ECO:0000256" key="2">
    <source>
        <dbReference type="ARBA" id="ARBA00022475"/>
    </source>
</evidence>
<dbReference type="EMBL" id="JABMCE010000082">
    <property type="protein sequence ID" value="NUU14578.1"/>
    <property type="molecule type" value="Genomic_DNA"/>
</dbReference>